<keyword evidence="3" id="KW-1185">Reference proteome</keyword>
<organism evidence="2 3">
    <name type="scientific">Dreissena polymorpha</name>
    <name type="common">Zebra mussel</name>
    <name type="synonym">Mytilus polymorpha</name>
    <dbReference type="NCBI Taxonomy" id="45954"/>
    <lineage>
        <taxon>Eukaryota</taxon>
        <taxon>Metazoa</taxon>
        <taxon>Spiralia</taxon>
        <taxon>Lophotrochozoa</taxon>
        <taxon>Mollusca</taxon>
        <taxon>Bivalvia</taxon>
        <taxon>Autobranchia</taxon>
        <taxon>Heteroconchia</taxon>
        <taxon>Euheterodonta</taxon>
        <taxon>Imparidentia</taxon>
        <taxon>Neoheterodontei</taxon>
        <taxon>Myida</taxon>
        <taxon>Dreissenoidea</taxon>
        <taxon>Dreissenidae</taxon>
        <taxon>Dreissena</taxon>
    </lineage>
</organism>
<dbReference type="EMBL" id="JAIWYP010000015">
    <property type="protein sequence ID" value="KAH3702806.1"/>
    <property type="molecule type" value="Genomic_DNA"/>
</dbReference>
<gene>
    <name evidence="2" type="ORF">DPMN_077832</name>
</gene>
<evidence type="ECO:0000313" key="2">
    <source>
        <dbReference type="EMBL" id="KAH3702806.1"/>
    </source>
</evidence>
<reference evidence="2" key="1">
    <citation type="journal article" date="2019" name="bioRxiv">
        <title>The Genome of the Zebra Mussel, Dreissena polymorpha: A Resource for Invasive Species Research.</title>
        <authorList>
            <person name="McCartney M.A."/>
            <person name="Auch B."/>
            <person name="Kono T."/>
            <person name="Mallez S."/>
            <person name="Zhang Y."/>
            <person name="Obille A."/>
            <person name="Becker A."/>
            <person name="Abrahante J.E."/>
            <person name="Garbe J."/>
            <person name="Badalamenti J.P."/>
            <person name="Herman A."/>
            <person name="Mangelson H."/>
            <person name="Liachko I."/>
            <person name="Sullivan S."/>
            <person name="Sone E.D."/>
            <person name="Koren S."/>
            <person name="Silverstein K.A.T."/>
            <person name="Beckman K.B."/>
            <person name="Gohl D.M."/>
        </authorList>
    </citation>
    <scope>NUCLEOTIDE SEQUENCE</scope>
    <source>
        <strain evidence="2">Duluth1</strain>
        <tissue evidence="2">Whole animal</tissue>
    </source>
</reference>
<feature type="compositionally biased region" description="Basic residues" evidence="1">
    <location>
        <begin position="1"/>
        <end position="11"/>
    </location>
</feature>
<feature type="region of interest" description="Disordered" evidence="1">
    <location>
        <begin position="1"/>
        <end position="22"/>
    </location>
</feature>
<evidence type="ECO:0000313" key="3">
    <source>
        <dbReference type="Proteomes" id="UP000828390"/>
    </source>
</evidence>
<dbReference type="AlphaFoldDB" id="A0A9D3YQQ5"/>
<sequence>MSHSRTVGRKQRGLEEPVLGGEANGVAFPQLESGDFCGCLDNSNSDHSGTGTIL</sequence>
<proteinExistence type="predicted"/>
<name>A0A9D3YQQ5_DREPO</name>
<evidence type="ECO:0000256" key="1">
    <source>
        <dbReference type="SAM" id="MobiDB-lite"/>
    </source>
</evidence>
<reference evidence="2" key="2">
    <citation type="submission" date="2020-11" db="EMBL/GenBank/DDBJ databases">
        <authorList>
            <person name="McCartney M.A."/>
            <person name="Auch B."/>
            <person name="Kono T."/>
            <person name="Mallez S."/>
            <person name="Becker A."/>
            <person name="Gohl D.M."/>
            <person name="Silverstein K.A.T."/>
            <person name="Koren S."/>
            <person name="Bechman K.B."/>
            <person name="Herman A."/>
            <person name="Abrahante J.E."/>
            <person name="Garbe J."/>
        </authorList>
    </citation>
    <scope>NUCLEOTIDE SEQUENCE</scope>
    <source>
        <strain evidence="2">Duluth1</strain>
        <tissue evidence="2">Whole animal</tissue>
    </source>
</reference>
<protein>
    <submittedName>
        <fullName evidence="2">Uncharacterized protein</fullName>
    </submittedName>
</protein>
<dbReference type="Proteomes" id="UP000828390">
    <property type="component" value="Unassembled WGS sequence"/>
</dbReference>
<accession>A0A9D3YQQ5</accession>
<comment type="caution">
    <text evidence="2">The sequence shown here is derived from an EMBL/GenBank/DDBJ whole genome shotgun (WGS) entry which is preliminary data.</text>
</comment>